<evidence type="ECO:0000256" key="6">
    <source>
        <dbReference type="ARBA" id="ARBA00022679"/>
    </source>
</evidence>
<evidence type="ECO:0000313" key="8">
    <source>
        <dbReference type="EMBL" id="CAK7230162.1"/>
    </source>
</evidence>
<keyword evidence="6" id="KW-0808">Transferase</keyword>
<accession>A0ABP0CEV8</accession>
<dbReference type="EMBL" id="CAWUHC010000085">
    <property type="protein sequence ID" value="CAK7230162.1"/>
    <property type="molecule type" value="Genomic_DNA"/>
</dbReference>
<keyword evidence="7" id="KW-0949">S-adenosyl-L-methionine</keyword>
<keyword evidence="4" id="KW-0963">Cytoplasm</keyword>
<protein>
    <recommendedName>
        <fullName evidence="3">protein-L-isoaspartate(D-aspartate) O-methyltransferase</fullName>
        <ecNumber evidence="3">2.1.1.77</ecNumber>
    </recommendedName>
</protein>
<dbReference type="Gene3D" id="3.40.50.150">
    <property type="entry name" value="Vaccinia Virus protein VP39"/>
    <property type="match status" value="1"/>
</dbReference>
<evidence type="ECO:0000313" key="9">
    <source>
        <dbReference type="Proteomes" id="UP001642406"/>
    </source>
</evidence>
<dbReference type="EC" id="2.1.1.77" evidence="3"/>
<evidence type="ECO:0000256" key="7">
    <source>
        <dbReference type="ARBA" id="ARBA00022691"/>
    </source>
</evidence>
<dbReference type="SUPFAM" id="SSF53335">
    <property type="entry name" value="S-adenosyl-L-methionine-dependent methyltransferases"/>
    <property type="match status" value="1"/>
</dbReference>
<evidence type="ECO:0000256" key="3">
    <source>
        <dbReference type="ARBA" id="ARBA00011890"/>
    </source>
</evidence>
<dbReference type="PANTHER" id="PTHR11579">
    <property type="entry name" value="PROTEIN-L-ISOASPARTATE O-METHYLTRANSFERASE"/>
    <property type="match status" value="1"/>
</dbReference>
<evidence type="ECO:0000256" key="5">
    <source>
        <dbReference type="ARBA" id="ARBA00022603"/>
    </source>
</evidence>
<proteinExistence type="inferred from homology"/>
<organism evidence="8 9">
    <name type="scientific">Sporothrix bragantina</name>
    <dbReference type="NCBI Taxonomy" id="671064"/>
    <lineage>
        <taxon>Eukaryota</taxon>
        <taxon>Fungi</taxon>
        <taxon>Dikarya</taxon>
        <taxon>Ascomycota</taxon>
        <taxon>Pezizomycotina</taxon>
        <taxon>Sordariomycetes</taxon>
        <taxon>Sordariomycetidae</taxon>
        <taxon>Ophiostomatales</taxon>
        <taxon>Ophiostomataceae</taxon>
        <taxon>Sporothrix</taxon>
    </lineage>
</organism>
<dbReference type="InterPro" id="IPR000682">
    <property type="entry name" value="PCMT"/>
</dbReference>
<sequence>MAWRSSGATLAELVDNLAGHGMIPNERVKQAFLRVDRAHYSPRKPYQDAPQSIGHGVTISAPHMHAMAVKYLGEYVLGGDAKGQGKRILDIGSGSGYLTHILAELAGEDGAVVGVEHIPALCEQARQNMGKSEEGRRLLETGRVKFIVGDGRLGAPSSGESAGPAGGTFDAIHVGASAATLPQALVDQLRSPGRMFIPVNDEGDTEGNQSVWTIDKADDGTVTKTRLFGVRYVPLTDAPR</sequence>
<name>A0ABP0CEV8_9PEZI</name>
<dbReference type="Proteomes" id="UP001642406">
    <property type="component" value="Unassembled WGS sequence"/>
</dbReference>
<dbReference type="Pfam" id="PF01135">
    <property type="entry name" value="PCMT"/>
    <property type="match status" value="1"/>
</dbReference>
<comment type="subcellular location">
    <subcellularLocation>
        <location evidence="1">Cytoplasm</location>
    </subcellularLocation>
</comment>
<gene>
    <name evidence="8" type="ORF">SBRCBS47491_007492</name>
</gene>
<reference evidence="8 9" key="1">
    <citation type="submission" date="2024-01" db="EMBL/GenBank/DDBJ databases">
        <authorList>
            <person name="Allen C."/>
            <person name="Tagirdzhanova G."/>
        </authorList>
    </citation>
    <scope>NUCLEOTIDE SEQUENCE [LARGE SCALE GENOMIC DNA]</scope>
</reference>
<evidence type="ECO:0000256" key="2">
    <source>
        <dbReference type="ARBA" id="ARBA00005369"/>
    </source>
</evidence>
<dbReference type="CDD" id="cd02440">
    <property type="entry name" value="AdoMet_MTases"/>
    <property type="match status" value="1"/>
</dbReference>
<dbReference type="PANTHER" id="PTHR11579:SF0">
    <property type="entry name" value="PROTEIN-L-ISOASPARTATE(D-ASPARTATE) O-METHYLTRANSFERASE"/>
    <property type="match status" value="1"/>
</dbReference>
<evidence type="ECO:0000256" key="1">
    <source>
        <dbReference type="ARBA" id="ARBA00004496"/>
    </source>
</evidence>
<keyword evidence="5" id="KW-0489">Methyltransferase</keyword>
<evidence type="ECO:0000256" key="4">
    <source>
        <dbReference type="ARBA" id="ARBA00022490"/>
    </source>
</evidence>
<dbReference type="NCBIfam" id="TIGR00080">
    <property type="entry name" value="pimt"/>
    <property type="match status" value="1"/>
</dbReference>
<comment type="caution">
    <text evidence="8">The sequence shown here is derived from an EMBL/GenBank/DDBJ whole genome shotgun (WGS) entry which is preliminary data.</text>
</comment>
<comment type="similarity">
    <text evidence="2">Belongs to the methyltransferase superfamily. L-isoaspartyl/D-aspartyl protein methyltransferase family.</text>
</comment>
<dbReference type="InterPro" id="IPR029063">
    <property type="entry name" value="SAM-dependent_MTases_sf"/>
</dbReference>
<keyword evidence="9" id="KW-1185">Reference proteome</keyword>